<gene>
    <name evidence="2" type="ORF">J9259_06465</name>
    <name evidence="3" type="ORF">KIY12_04095</name>
</gene>
<comment type="caution">
    <text evidence="2">The sequence shown here is derived from an EMBL/GenBank/DDBJ whole genome shotgun (WGS) entry which is preliminary data.</text>
</comment>
<evidence type="ECO:0000313" key="4">
    <source>
        <dbReference type="Proteomes" id="UP000716004"/>
    </source>
</evidence>
<evidence type="ECO:0000313" key="3">
    <source>
        <dbReference type="EMBL" id="MBX8643888.1"/>
    </source>
</evidence>
<evidence type="ECO:0000313" key="2">
    <source>
        <dbReference type="EMBL" id="MBX8632142.1"/>
    </source>
</evidence>
<dbReference type="InterPro" id="IPR028366">
    <property type="entry name" value="PhoU"/>
</dbReference>
<dbReference type="GO" id="GO:0030643">
    <property type="term" value="P:intracellular phosphate ion homeostasis"/>
    <property type="evidence" value="ECO:0007669"/>
    <property type="project" value="InterPro"/>
</dbReference>
<dbReference type="GO" id="GO:0045936">
    <property type="term" value="P:negative regulation of phosphate metabolic process"/>
    <property type="evidence" value="ECO:0007669"/>
    <property type="project" value="InterPro"/>
</dbReference>
<dbReference type="EMBL" id="JAGVSJ010000015">
    <property type="protein sequence ID" value="MBX8632142.1"/>
    <property type="molecule type" value="Genomic_DNA"/>
</dbReference>
<feature type="domain" description="SpoVT-AbrB" evidence="1">
    <location>
        <begin position="46"/>
        <end position="90"/>
    </location>
</feature>
<dbReference type="InterPro" id="IPR007159">
    <property type="entry name" value="SpoVT-AbrB_dom"/>
</dbReference>
<keyword evidence="2" id="KW-0238">DNA-binding</keyword>
<dbReference type="Gene3D" id="1.20.58.220">
    <property type="entry name" value="Phosphate transport system protein phou homolog 2, domain 2"/>
    <property type="match status" value="1"/>
</dbReference>
<dbReference type="SUPFAM" id="SSF109755">
    <property type="entry name" value="PhoU-like"/>
    <property type="match status" value="1"/>
</dbReference>
<dbReference type="GO" id="GO:0003677">
    <property type="term" value="F:DNA binding"/>
    <property type="evidence" value="ECO:0007669"/>
    <property type="project" value="UniProtKB-KW"/>
</dbReference>
<dbReference type="InterPro" id="IPR038078">
    <property type="entry name" value="PhoU-like_sf"/>
</dbReference>
<sequence>MAGTEAIAMRANKYAVANTKTETDDCFEGEAEGEMGLEREIRKVQKLGNASLGVSIPKEWAASKGITAGTLLDMIYEDNGDILLTQRGGGFQQYPTRCRIHADICPDSEMIRRIIIGCYVVGYDTIRVVSATGITEEQSEKTREAVDQLTGMTIMEQDERQIVMTCIIKPPEFPIMSMIRRLFLLSSLIVERTLENAIRPTEASSGSIGTMELEIDRLYRLILRLLLLSARDREVARQIGIEDSRHMLGNRAIAAALESVGDLCESLTGQLQSSGQPRHSANYDEAIEKMLSMFRELSSNASRCLFEHDLKAASQALDSAAVLEEACVAEIKSAHSESPPRNERKGMADNVRPLIFSNMKNIVREYEFIVQIMMNRFIENPSHKFPYVELEMQKEP</sequence>
<dbReference type="EMBL" id="JAHEAC010000025">
    <property type="protein sequence ID" value="MBX8643888.1"/>
    <property type="molecule type" value="Genomic_DNA"/>
</dbReference>
<accession>A0A8J8CG03</accession>
<dbReference type="SMART" id="SM00966">
    <property type="entry name" value="SpoVT_AbrB"/>
    <property type="match status" value="1"/>
</dbReference>
<dbReference type="Proteomes" id="UP000750197">
    <property type="component" value="Unassembled WGS sequence"/>
</dbReference>
<organism evidence="2 4">
    <name type="scientific">Candidatus Sysuiplasma superficiale</name>
    <dbReference type="NCBI Taxonomy" id="2823368"/>
    <lineage>
        <taxon>Archaea</taxon>
        <taxon>Methanobacteriati</taxon>
        <taxon>Thermoplasmatota</taxon>
        <taxon>Thermoplasmata</taxon>
        <taxon>Candidatus Sysuiplasmatales</taxon>
        <taxon>Candidatus Sysuiplasmataceae</taxon>
        <taxon>Candidatus Sysuiplasma</taxon>
    </lineage>
</organism>
<proteinExistence type="predicted"/>
<evidence type="ECO:0000259" key="1">
    <source>
        <dbReference type="SMART" id="SM00966"/>
    </source>
</evidence>
<protein>
    <submittedName>
        <fullName evidence="2">AbrB/MazE/SpoVT family DNA-binding domain-containing protein</fullName>
    </submittedName>
</protein>
<dbReference type="Proteomes" id="UP000716004">
    <property type="component" value="Unassembled WGS sequence"/>
</dbReference>
<reference evidence="2" key="1">
    <citation type="submission" date="2021-04" db="EMBL/GenBank/DDBJ databases">
        <title>Genomic insights into ecological role and evolution of a novel Thermoplasmata order Candidatus Sysuiplasmatales.</title>
        <authorList>
            <person name="Yuan Y."/>
        </authorList>
    </citation>
    <scope>NUCLEOTIDE SEQUENCE</scope>
    <source>
        <strain evidence="3">TUT19-bin139</strain>
        <strain evidence="2">YP2-bin.285</strain>
    </source>
</reference>
<name>A0A8J8CG03_9ARCH</name>
<dbReference type="Pfam" id="PF04014">
    <property type="entry name" value="MazE_antitoxin"/>
    <property type="match status" value="1"/>
</dbReference>
<dbReference type="PANTHER" id="PTHR42930:SF2">
    <property type="entry name" value="PHOU DOMAIN-CONTAINING PROTEIN"/>
    <property type="match status" value="1"/>
</dbReference>
<dbReference type="AlphaFoldDB" id="A0A8J8CG03"/>
<dbReference type="PANTHER" id="PTHR42930">
    <property type="entry name" value="PHOSPHATE-SPECIFIC TRANSPORT SYSTEM ACCESSORY PROTEIN PHOU"/>
    <property type="match status" value="1"/>
</dbReference>